<dbReference type="Gene3D" id="3.90.76.10">
    <property type="entry name" value="Dipeptide-binding Protein, Domain 1"/>
    <property type="match status" value="1"/>
</dbReference>
<evidence type="ECO:0000256" key="2">
    <source>
        <dbReference type="ARBA" id="ARBA00022448"/>
    </source>
</evidence>
<proteinExistence type="inferred from homology"/>
<comment type="similarity">
    <text evidence="1">Belongs to the bacterial solute-binding protein 5 family.</text>
</comment>
<evidence type="ECO:0000313" key="6">
    <source>
        <dbReference type="EMBL" id="KIX14135.1"/>
    </source>
</evidence>
<organism evidence="6 7">
    <name type="scientific">Dethiosulfatarculus sandiegensis</name>
    <dbReference type="NCBI Taxonomy" id="1429043"/>
    <lineage>
        <taxon>Bacteria</taxon>
        <taxon>Pseudomonadati</taxon>
        <taxon>Thermodesulfobacteriota</taxon>
        <taxon>Desulfarculia</taxon>
        <taxon>Desulfarculales</taxon>
        <taxon>Desulfarculaceae</taxon>
        <taxon>Dethiosulfatarculus</taxon>
    </lineage>
</organism>
<dbReference type="InParanoid" id="A0A0D2JX31"/>
<evidence type="ECO:0000256" key="4">
    <source>
        <dbReference type="SAM" id="SignalP"/>
    </source>
</evidence>
<evidence type="ECO:0000256" key="1">
    <source>
        <dbReference type="ARBA" id="ARBA00005695"/>
    </source>
</evidence>
<dbReference type="GO" id="GO:0015833">
    <property type="term" value="P:peptide transport"/>
    <property type="evidence" value="ECO:0007669"/>
    <property type="project" value="TreeGrafter"/>
</dbReference>
<dbReference type="SUPFAM" id="SSF53850">
    <property type="entry name" value="Periplasmic binding protein-like II"/>
    <property type="match status" value="1"/>
</dbReference>
<dbReference type="GO" id="GO:0043190">
    <property type="term" value="C:ATP-binding cassette (ABC) transporter complex"/>
    <property type="evidence" value="ECO:0007669"/>
    <property type="project" value="InterPro"/>
</dbReference>
<dbReference type="Proteomes" id="UP000032233">
    <property type="component" value="Unassembled WGS sequence"/>
</dbReference>
<feature type="chain" id="PRO_5002245232" evidence="4">
    <location>
        <begin position="25"/>
        <end position="493"/>
    </location>
</feature>
<keyword evidence="3 4" id="KW-0732">Signal</keyword>
<dbReference type="Gene3D" id="3.40.190.10">
    <property type="entry name" value="Periplasmic binding protein-like II"/>
    <property type="match status" value="1"/>
</dbReference>
<feature type="signal peptide" evidence="4">
    <location>
        <begin position="1"/>
        <end position="24"/>
    </location>
</feature>
<dbReference type="RefSeq" id="WP_044347994.1">
    <property type="nucleotide sequence ID" value="NZ_AZAC01000011.1"/>
</dbReference>
<evidence type="ECO:0000259" key="5">
    <source>
        <dbReference type="Pfam" id="PF00496"/>
    </source>
</evidence>
<dbReference type="OrthoDB" id="5469165at2"/>
<dbReference type="PANTHER" id="PTHR30290:SF9">
    <property type="entry name" value="OLIGOPEPTIDE-BINDING PROTEIN APPA"/>
    <property type="match status" value="1"/>
</dbReference>
<accession>A0A0D2JX31</accession>
<dbReference type="Pfam" id="PF00496">
    <property type="entry name" value="SBP_bac_5"/>
    <property type="match status" value="1"/>
</dbReference>
<reference evidence="6 7" key="1">
    <citation type="submission" date="2013-11" db="EMBL/GenBank/DDBJ databases">
        <title>Metagenomic analysis of a methanogenic consortium involved in long chain n-alkane degradation.</title>
        <authorList>
            <person name="Davidova I.A."/>
            <person name="Callaghan A.V."/>
            <person name="Wawrik B."/>
            <person name="Pruitt S."/>
            <person name="Marks C."/>
            <person name="Duncan K.E."/>
            <person name="Suflita J.M."/>
        </authorList>
    </citation>
    <scope>NUCLEOTIDE SEQUENCE [LARGE SCALE GENOMIC DNA]</scope>
    <source>
        <strain evidence="6 7">SPR</strain>
    </source>
</reference>
<sequence>MKKFGLLFLVLLTTLALGAGLVQAKDAEVSIALGSEPTTLDPQLREDGGERAVNDNIYETLLTRTPKGELIPSLSQGMPTLENPTTWQVKLRPGVKFHNGEDCNADAVVYSVKRVIDPKFNSEQISFFSTITGASKVDDLTVNITTKGPDPILPSRLYWLKIVPPKHSKDPKFAEKPIGTGPYKLKVWNRGQNIILVKNDAYWGQKPAIATVNYRFIEEPGTRLAGLMAGEFDLITNLLPEFTKQVPQSIHILGLEHPIIILNADKGVTKDVRVRKALNYAVDKKALAEGLFEGFAQVAEGQLLSPSFFGFNENVKAYPFDPEKAKKLLKEAGAEGATVEIIGTSGRWLKDRELVEAVAAYWKKVGINAKVRIFEFNEYLNRLFDRKTRADAIFVVSSNELLDADKSFSAYYKSGGIGSSNTDKTLADLIEKARTETDVKKRTDLYHQAVKRAYDNAYFVWLLNIEDIYGLSKRLIWPGRVDAQLLVKEMKVK</sequence>
<dbReference type="Gene3D" id="3.10.105.10">
    <property type="entry name" value="Dipeptide-binding Protein, Domain 3"/>
    <property type="match status" value="1"/>
</dbReference>
<dbReference type="EMBL" id="AZAC01000011">
    <property type="protein sequence ID" value="KIX14135.1"/>
    <property type="molecule type" value="Genomic_DNA"/>
</dbReference>
<dbReference type="AlphaFoldDB" id="A0A0D2JX31"/>
<dbReference type="STRING" id="1429043.X474_08820"/>
<dbReference type="PANTHER" id="PTHR30290">
    <property type="entry name" value="PERIPLASMIC BINDING COMPONENT OF ABC TRANSPORTER"/>
    <property type="match status" value="1"/>
</dbReference>
<protein>
    <submittedName>
        <fullName evidence="6">ABC transporter substrate-binding protein</fullName>
    </submittedName>
</protein>
<keyword evidence="7" id="KW-1185">Reference proteome</keyword>
<name>A0A0D2JX31_9BACT</name>
<evidence type="ECO:0000313" key="7">
    <source>
        <dbReference type="Proteomes" id="UP000032233"/>
    </source>
</evidence>
<comment type="caution">
    <text evidence="6">The sequence shown here is derived from an EMBL/GenBank/DDBJ whole genome shotgun (WGS) entry which is preliminary data.</text>
</comment>
<dbReference type="InterPro" id="IPR000914">
    <property type="entry name" value="SBP_5_dom"/>
</dbReference>
<dbReference type="GO" id="GO:1904680">
    <property type="term" value="F:peptide transmembrane transporter activity"/>
    <property type="evidence" value="ECO:0007669"/>
    <property type="project" value="TreeGrafter"/>
</dbReference>
<dbReference type="InterPro" id="IPR039424">
    <property type="entry name" value="SBP_5"/>
</dbReference>
<gene>
    <name evidence="6" type="ORF">X474_08820</name>
</gene>
<keyword evidence="2" id="KW-0813">Transport</keyword>
<dbReference type="GO" id="GO:0030288">
    <property type="term" value="C:outer membrane-bounded periplasmic space"/>
    <property type="evidence" value="ECO:0007669"/>
    <property type="project" value="UniProtKB-ARBA"/>
</dbReference>
<dbReference type="PIRSF" id="PIRSF002741">
    <property type="entry name" value="MppA"/>
    <property type="match status" value="1"/>
</dbReference>
<dbReference type="InterPro" id="IPR030678">
    <property type="entry name" value="Peptide/Ni-bd"/>
</dbReference>
<evidence type="ECO:0000256" key="3">
    <source>
        <dbReference type="ARBA" id="ARBA00022729"/>
    </source>
</evidence>
<feature type="domain" description="Solute-binding protein family 5" evidence="5">
    <location>
        <begin position="80"/>
        <end position="418"/>
    </location>
</feature>